<dbReference type="EMBL" id="VSSQ01067859">
    <property type="protein sequence ID" value="MPN20169.1"/>
    <property type="molecule type" value="Genomic_DNA"/>
</dbReference>
<evidence type="ECO:0000313" key="2">
    <source>
        <dbReference type="EMBL" id="MPN20169.1"/>
    </source>
</evidence>
<sequence>MELEVPQFEAQRAILLELQTICEQRKVLDERIEKADSMHPAIKKKYINTYNKLLEERETLLKQIKELRTQFTRWVLDEAPALKSINETTYTLVQAIIGRLPPPENEEQRRRAQAATVIFYEAALLDSGEIAESTCKLLKEVHKHGV</sequence>
<organism evidence="2">
    <name type="scientific">bioreactor metagenome</name>
    <dbReference type="NCBI Taxonomy" id="1076179"/>
    <lineage>
        <taxon>unclassified sequences</taxon>
        <taxon>metagenomes</taxon>
        <taxon>ecological metagenomes</taxon>
    </lineage>
</organism>
<feature type="coiled-coil region" evidence="1">
    <location>
        <begin position="43"/>
        <end position="70"/>
    </location>
</feature>
<dbReference type="AlphaFoldDB" id="A0A645G2Y4"/>
<keyword evidence="1" id="KW-0175">Coiled coil</keyword>
<accession>A0A645G2Y4</accession>
<reference evidence="2" key="1">
    <citation type="submission" date="2019-08" db="EMBL/GenBank/DDBJ databases">
        <authorList>
            <person name="Kucharzyk K."/>
            <person name="Murdoch R.W."/>
            <person name="Higgins S."/>
            <person name="Loffler F."/>
        </authorList>
    </citation>
    <scope>NUCLEOTIDE SEQUENCE</scope>
</reference>
<name>A0A645G2Y4_9ZZZZ</name>
<protein>
    <submittedName>
        <fullName evidence="2">Uncharacterized protein</fullName>
    </submittedName>
</protein>
<evidence type="ECO:0000256" key="1">
    <source>
        <dbReference type="SAM" id="Coils"/>
    </source>
</evidence>
<proteinExistence type="predicted"/>
<comment type="caution">
    <text evidence="2">The sequence shown here is derived from an EMBL/GenBank/DDBJ whole genome shotgun (WGS) entry which is preliminary data.</text>
</comment>
<gene>
    <name evidence="2" type="ORF">SDC9_167546</name>
</gene>